<dbReference type="EMBL" id="MHIM01000002">
    <property type="protein sequence ID" value="OGY53252.1"/>
    <property type="molecule type" value="Genomic_DNA"/>
</dbReference>
<evidence type="ECO:0000313" key="3">
    <source>
        <dbReference type="Proteomes" id="UP000177376"/>
    </source>
</evidence>
<protein>
    <submittedName>
        <fullName evidence="2">Uncharacterized protein</fullName>
    </submittedName>
</protein>
<gene>
    <name evidence="2" type="ORF">A3A02_01015</name>
</gene>
<evidence type="ECO:0000313" key="2">
    <source>
        <dbReference type="EMBL" id="OGY53252.1"/>
    </source>
</evidence>
<feature type="transmembrane region" description="Helical" evidence="1">
    <location>
        <begin position="37"/>
        <end position="58"/>
    </location>
</feature>
<organism evidence="2 3">
    <name type="scientific">Candidatus Buchananbacteria bacterium RIFCSPLOWO2_01_FULL_39_33</name>
    <dbReference type="NCBI Taxonomy" id="1797543"/>
    <lineage>
        <taxon>Bacteria</taxon>
        <taxon>Candidatus Buchananiibacteriota</taxon>
    </lineage>
</organism>
<reference evidence="2 3" key="1">
    <citation type="journal article" date="2016" name="Nat. Commun.">
        <title>Thousands of microbial genomes shed light on interconnected biogeochemical processes in an aquifer system.</title>
        <authorList>
            <person name="Anantharaman K."/>
            <person name="Brown C.T."/>
            <person name="Hug L.A."/>
            <person name="Sharon I."/>
            <person name="Castelle C.J."/>
            <person name="Probst A.J."/>
            <person name="Thomas B.C."/>
            <person name="Singh A."/>
            <person name="Wilkins M.J."/>
            <person name="Karaoz U."/>
            <person name="Brodie E.L."/>
            <person name="Williams K.H."/>
            <person name="Hubbard S.S."/>
            <person name="Banfield J.F."/>
        </authorList>
    </citation>
    <scope>NUCLEOTIDE SEQUENCE [LARGE SCALE GENOMIC DNA]</scope>
</reference>
<accession>A0A1G1YLL3</accession>
<keyword evidence="1" id="KW-1133">Transmembrane helix</keyword>
<proteinExistence type="predicted"/>
<dbReference type="AlphaFoldDB" id="A0A1G1YLL3"/>
<evidence type="ECO:0000256" key="1">
    <source>
        <dbReference type="SAM" id="Phobius"/>
    </source>
</evidence>
<feature type="transmembrane region" description="Helical" evidence="1">
    <location>
        <begin position="6"/>
        <end position="30"/>
    </location>
</feature>
<keyword evidence="1" id="KW-0812">Transmembrane</keyword>
<name>A0A1G1YLL3_9BACT</name>
<keyword evidence="1" id="KW-0472">Membrane</keyword>
<sequence>MITLAIFYYLYLAIVLFFVVYSFFNIYHLIRFGFASLVNMIIIIIYLIIASMFISYSFGLLTQVDWSMPLINWQTNLSPTMNSNINL</sequence>
<dbReference type="Proteomes" id="UP000177376">
    <property type="component" value="Unassembled WGS sequence"/>
</dbReference>
<comment type="caution">
    <text evidence="2">The sequence shown here is derived from an EMBL/GenBank/DDBJ whole genome shotgun (WGS) entry which is preliminary data.</text>
</comment>